<comment type="similarity">
    <text evidence="2">Belongs to the ABC transporter superfamily. ABCC family. Conjugate transporter (TC 3.A.1.208) subfamily.</text>
</comment>
<keyword evidence="7" id="KW-0547">Nucleotide-binding</keyword>
<evidence type="ECO:0000256" key="6">
    <source>
        <dbReference type="ARBA" id="ARBA00022737"/>
    </source>
</evidence>
<feature type="transmembrane region" description="Helical" evidence="13">
    <location>
        <begin position="30"/>
        <end position="51"/>
    </location>
</feature>
<keyword evidence="5 13" id="KW-0812">Transmembrane</keyword>
<keyword evidence="10 13" id="KW-1133">Transmembrane helix</keyword>
<dbReference type="FunFam" id="3.40.50.300:FF:001750">
    <property type="entry name" value="ATP-binding cassette transporter"/>
    <property type="match status" value="1"/>
</dbReference>
<dbReference type="CDD" id="cd03250">
    <property type="entry name" value="ABCC_MRP_domain1"/>
    <property type="match status" value="1"/>
</dbReference>
<evidence type="ECO:0000256" key="9">
    <source>
        <dbReference type="ARBA" id="ARBA00022967"/>
    </source>
</evidence>
<dbReference type="GO" id="GO:0016887">
    <property type="term" value="F:ATP hydrolysis activity"/>
    <property type="evidence" value="ECO:0007669"/>
    <property type="project" value="InterPro"/>
</dbReference>
<dbReference type="CDD" id="cd18598">
    <property type="entry name" value="ABC_6TM_MRP7_D1_like"/>
    <property type="match status" value="1"/>
</dbReference>
<dbReference type="Gene3D" id="1.20.1560.10">
    <property type="entry name" value="ABC transporter type 1, transmembrane domain"/>
    <property type="match status" value="2"/>
</dbReference>
<dbReference type="PROSITE" id="PS00211">
    <property type="entry name" value="ABC_TRANSPORTER_1"/>
    <property type="match status" value="2"/>
</dbReference>
<dbReference type="InterPro" id="IPR011527">
    <property type="entry name" value="ABC1_TM_dom"/>
</dbReference>
<dbReference type="InterPro" id="IPR036640">
    <property type="entry name" value="ABC1_TM_sf"/>
</dbReference>
<dbReference type="SUPFAM" id="SSF52540">
    <property type="entry name" value="P-loop containing nucleoside triphosphate hydrolases"/>
    <property type="match status" value="2"/>
</dbReference>
<dbReference type="InterPro" id="IPR050173">
    <property type="entry name" value="ABC_transporter_C-like"/>
</dbReference>
<feature type="transmembrane region" description="Helical" evidence="13">
    <location>
        <begin position="134"/>
        <end position="158"/>
    </location>
</feature>
<evidence type="ECO:0000256" key="13">
    <source>
        <dbReference type="SAM" id="Phobius"/>
    </source>
</evidence>
<dbReference type="InterPro" id="IPR003593">
    <property type="entry name" value="AAA+_ATPase"/>
</dbReference>
<dbReference type="Proteomes" id="UP001249851">
    <property type="component" value="Unassembled WGS sequence"/>
</dbReference>
<feature type="domain" description="ABC transporter" evidence="14">
    <location>
        <begin position="1327"/>
        <end position="1558"/>
    </location>
</feature>
<dbReference type="FunFam" id="1.20.1560.10:FF:000113">
    <property type="entry name" value="ABC transporter, putative"/>
    <property type="match status" value="1"/>
</dbReference>
<dbReference type="InterPro" id="IPR027417">
    <property type="entry name" value="P-loop_NTPase"/>
</dbReference>
<dbReference type="FunFam" id="1.20.1560.10:FF:000037">
    <property type="entry name" value="ATP-binding cassette subfamily C member 10"/>
    <property type="match status" value="1"/>
</dbReference>
<feature type="transmembrane region" description="Helical" evidence="13">
    <location>
        <begin position="1222"/>
        <end position="1252"/>
    </location>
</feature>
<evidence type="ECO:0000256" key="1">
    <source>
        <dbReference type="ARBA" id="ARBA00004141"/>
    </source>
</evidence>
<dbReference type="PANTHER" id="PTHR24223:SF330">
    <property type="entry name" value="ATP-BINDING CASSETTE SUB-FAMILY C MEMBER 10"/>
    <property type="match status" value="1"/>
</dbReference>
<keyword evidence="17" id="KW-1185">Reference proteome</keyword>
<dbReference type="CDD" id="cd03244">
    <property type="entry name" value="ABCC_MRP_domain2"/>
    <property type="match status" value="1"/>
</dbReference>
<evidence type="ECO:0000256" key="4">
    <source>
        <dbReference type="ARBA" id="ARBA00022448"/>
    </source>
</evidence>
<evidence type="ECO:0000256" key="12">
    <source>
        <dbReference type="ARBA" id="ARBA00034018"/>
    </source>
</evidence>
<evidence type="ECO:0000256" key="10">
    <source>
        <dbReference type="ARBA" id="ARBA00022989"/>
    </source>
</evidence>
<accession>A0AAD9VAN0</accession>
<feature type="transmembrane region" description="Helical" evidence="13">
    <location>
        <begin position="1002"/>
        <end position="1022"/>
    </location>
</feature>
<evidence type="ECO:0000256" key="7">
    <source>
        <dbReference type="ARBA" id="ARBA00022741"/>
    </source>
</evidence>
<keyword evidence="8 16" id="KW-0067">ATP-binding</keyword>
<dbReference type="EMBL" id="JARQWQ010000014">
    <property type="protein sequence ID" value="KAK2567349.1"/>
    <property type="molecule type" value="Genomic_DNA"/>
</dbReference>
<reference evidence="16" key="1">
    <citation type="journal article" date="2023" name="G3 (Bethesda)">
        <title>Whole genome assembly and annotation of the endangered Caribbean coral Acropora cervicornis.</title>
        <authorList>
            <person name="Selwyn J.D."/>
            <person name="Vollmer S.V."/>
        </authorList>
    </citation>
    <scope>NUCLEOTIDE SEQUENCE</scope>
    <source>
        <strain evidence="16">K2</strain>
    </source>
</reference>
<name>A0AAD9VAN0_ACRCE</name>
<dbReference type="GO" id="GO:0008559">
    <property type="term" value="F:ABC-type xenobiotic transporter activity"/>
    <property type="evidence" value="ECO:0007669"/>
    <property type="project" value="UniProtKB-EC"/>
</dbReference>
<feature type="transmembrane region" description="Helical" evidence="13">
    <location>
        <begin position="539"/>
        <end position="559"/>
    </location>
</feature>
<evidence type="ECO:0000256" key="5">
    <source>
        <dbReference type="ARBA" id="ARBA00022692"/>
    </source>
</evidence>
<dbReference type="PROSITE" id="PS50929">
    <property type="entry name" value="ABC_TM1F"/>
    <property type="match status" value="2"/>
</dbReference>
<dbReference type="InterPro" id="IPR003439">
    <property type="entry name" value="ABC_transporter-like_ATP-bd"/>
</dbReference>
<feature type="transmembrane region" description="Helical" evidence="13">
    <location>
        <begin position="170"/>
        <end position="193"/>
    </location>
</feature>
<dbReference type="SMART" id="SM00382">
    <property type="entry name" value="AAA"/>
    <property type="match status" value="2"/>
</dbReference>
<keyword evidence="4" id="KW-0813">Transport</keyword>
<comment type="caution">
    <text evidence="16">The sequence shown here is derived from an EMBL/GenBank/DDBJ whole genome shotgun (WGS) entry which is preliminary data.</text>
</comment>
<protein>
    <recommendedName>
        <fullName evidence="3">ABC-type xenobiotic transporter</fullName>
        <ecNumber evidence="3">7.6.2.2</ecNumber>
    </recommendedName>
</protein>
<comment type="subcellular location">
    <subcellularLocation>
        <location evidence="1">Membrane</location>
        <topology evidence="1">Multi-pass membrane protein</topology>
    </subcellularLocation>
</comment>
<sequence>MATLQDFCGFKNESSFIWWDRNKEDFGDCFKLLCLVIPANILLFGSSLFFARRKLQIANLLGHSSFILSKLQVFTCALIFFELLVEVTWSLIEDRDSHNSPVYFLSCGIAGLAWLSNAFMAWKNRYITILKRCYPSCHVLVILLVFLMTCLELYSVILKSYFNPLVLHEYGSICRFILEVIFLSLLVPLVCCLSNRSGLSTDFLTAQSTGIQVLSGMQVNSEKDAMLKSASRGTFYSSIQCVSNDLGIAGDGANVISRLTFWWVQRMMKKGYKGELQSTADLFLLPQSLSTKKLRITFADSFDFLERKTVQESPGNRVRDNSCSSDDGYAPIMFRPGMQKSISDPNFTTRYQGASVQRHATMSTNSTNCSDNEFSTNRDNKVVVQRTLLSALHHAFGVQYYCIGILKLTGDALSFAGPLLLHALVSFMENHQEPMSCGYYYAGGLFLTTCCSAFINSQFNYWVNKIGLKIRAVVITTVYNKALSVSLTTLSAFSSGEVVNFMSTDTDRVVNFAPSFHQFWSLPFQIAVALYLLHQQVGVSFLAGLSFAVLLVPVNRWLAKKIQKLSQEMMAQKDNRVKMMNEILHGIRVIKFYAWEKNFEAKIKSLRTAELRSLRGRKYLDAWCVYFWATTPVIISILTFTTYALLGNKLTAAKVFTSVALFNMLISPLNAFPWVLNGLMEAWVSLNRIQAFLSLENLDLTGYYQQLEHSDMAEMSSAQEIMICNGHFSWKQQEKTGEEEVFSTTGELTNITLPVKQGQFIGVIGKVGSGKSSLLAAITAEMEKRLGEIFVKQLERGFGLAAQEPWIQHGTVKENILFGKAFDVEKYMAVIRACALDEDLQMLPAGDETEIGENGVTLSGGQKARVALARAVYQDKEVYLLDDPLAAVDAHVAAHLFHHCIMGLLQNKTRILCTHHTHFLSAADLVVVMDGGAVTHLGPPEEILQAEQIMSSIVELPDEREAVGDNKGKKLVESKDEETMDEGLVKEEEKEKGVVKLHVYKSYWFAIGSCLATSILLSLLLMQASRNIGDWWLAYWISHSRTDNHVNSTMASPSGLTFYLVVYGGLAVANTIFTLLRAFLFAYGGLCAAKVLHSRLLKSILSAPVSFFDVTPYSIDDSLPFILNIFLAQAFGVAGTVVITCYGLPWFILVLVPLVLMYYYIQNYYRRTSRELKRLMSVTLSPIYAHFSETLSGLTTIRALRDEVRFKLENEFRLETNQRANFCALVASQWLGLFLQFIGVAMVTAVAFIAVLEHHFSTVDPGLVGLAISYALSVTDRLSGMVTSFTETEKQMVSVERAVQYIEDVIPEHSPRGSVISSWPQLGQLTFRKVSLIYRVGLPHSLRVVGFSTMAGEKVGIVGRTGSGKSSLFQVLFRMVPGYKGDVVLDGINTAMVPLHILRSRLGIIPQDAFLFSGGVRQNLDPWNKHTDSELWSVLDRCHLDRAVRKLGGLDANVGERGRLFSVGQRQLMCLGRALLLRSKVLCIDEATASVDLETDKLIQQTIREEFSESTVLTIAHRLDTIMKSDRVLVMDRGTVVEFDSPKVLLGSKRSFFYGLVHSNKSEQS</sequence>
<keyword evidence="9" id="KW-1278">Translocase</keyword>
<dbReference type="GO" id="GO:0016020">
    <property type="term" value="C:membrane"/>
    <property type="evidence" value="ECO:0007669"/>
    <property type="project" value="UniProtKB-SubCell"/>
</dbReference>
<organism evidence="16 17">
    <name type="scientific">Acropora cervicornis</name>
    <name type="common">Staghorn coral</name>
    <dbReference type="NCBI Taxonomy" id="6130"/>
    <lineage>
        <taxon>Eukaryota</taxon>
        <taxon>Metazoa</taxon>
        <taxon>Cnidaria</taxon>
        <taxon>Anthozoa</taxon>
        <taxon>Hexacorallia</taxon>
        <taxon>Scleractinia</taxon>
        <taxon>Astrocoeniina</taxon>
        <taxon>Acroporidae</taxon>
        <taxon>Acropora</taxon>
    </lineage>
</organism>
<evidence type="ECO:0000256" key="3">
    <source>
        <dbReference type="ARBA" id="ARBA00012191"/>
    </source>
</evidence>
<dbReference type="GO" id="GO:0005524">
    <property type="term" value="F:ATP binding"/>
    <property type="evidence" value="ECO:0007669"/>
    <property type="project" value="UniProtKB-KW"/>
</dbReference>
<dbReference type="Pfam" id="PF00005">
    <property type="entry name" value="ABC_tran"/>
    <property type="match status" value="2"/>
</dbReference>
<evidence type="ECO:0000313" key="17">
    <source>
        <dbReference type="Proteomes" id="UP001249851"/>
    </source>
</evidence>
<dbReference type="EC" id="7.6.2.2" evidence="3"/>
<gene>
    <name evidence="16" type="ORF">P5673_008145</name>
</gene>
<feature type="transmembrane region" description="Helical" evidence="13">
    <location>
        <begin position="652"/>
        <end position="676"/>
    </location>
</feature>
<keyword evidence="6" id="KW-0677">Repeat</keyword>
<feature type="transmembrane region" description="Helical" evidence="13">
    <location>
        <begin position="623"/>
        <end position="646"/>
    </location>
</feature>
<evidence type="ECO:0000259" key="15">
    <source>
        <dbReference type="PROSITE" id="PS50929"/>
    </source>
</evidence>
<feature type="transmembrane region" description="Helical" evidence="13">
    <location>
        <begin position="71"/>
        <end position="91"/>
    </location>
</feature>
<feature type="transmembrane region" description="Helical" evidence="13">
    <location>
        <begin position="438"/>
        <end position="455"/>
    </location>
</feature>
<feature type="domain" description="ABC transporter" evidence="14">
    <location>
        <begin position="721"/>
        <end position="956"/>
    </location>
</feature>
<feature type="domain" description="ABC transmembrane type-1" evidence="15">
    <location>
        <begin position="1015"/>
        <end position="1290"/>
    </location>
</feature>
<evidence type="ECO:0000256" key="8">
    <source>
        <dbReference type="ARBA" id="ARBA00022840"/>
    </source>
</evidence>
<dbReference type="InterPro" id="IPR017871">
    <property type="entry name" value="ABC_transporter-like_CS"/>
</dbReference>
<dbReference type="Pfam" id="PF00664">
    <property type="entry name" value="ABC_membrane"/>
    <property type="match status" value="2"/>
</dbReference>
<dbReference type="PANTHER" id="PTHR24223">
    <property type="entry name" value="ATP-BINDING CASSETTE SUB-FAMILY C"/>
    <property type="match status" value="1"/>
</dbReference>
<dbReference type="Gene3D" id="3.40.50.300">
    <property type="entry name" value="P-loop containing nucleotide triphosphate hydrolases"/>
    <property type="match status" value="2"/>
</dbReference>
<evidence type="ECO:0000259" key="14">
    <source>
        <dbReference type="PROSITE" id="PS50893"/>
    </source>
</evidence>
<feature type="domain" description="ABC transmembrane type-1" evidence="15">
    <location>
        <begin position="403"/>
        <end position="681"/>
    </location>
</feature>
<dbReference type="SUPFAM" id="SSF90123">
    <property type="entry name" value="ABC transporter transmembrane region"/>
    <property type="match status" value="2"/>
</dbReference>
<feature type="transmembrane region" description="Helical" evidence="13">
    <location>
        <begin position="1144"/>
        <end position="1161"/>
    </location>
</feature>
<feature type="transmembrane region" description="Helical" evidence="13">
    <location>
        <begin position="1058"/>
        <end position="1084"/>
    </location>
</feature>
<evidence type="ECO:0000256" key="11">
    <source>
        <dbReference type="ARBA" id="ARBA00023136"/>
    </source>
</evidence>
<dbReference type="FunFam" id="3.40.50.300:FF:000163">
    <property type="entry name" value="Multidrug resistance-associated protein member 4"/>
    <property type="match status" value="1"/>
</dbReference>
<evidence type="ECO:0000313" key="16">
    <source>
        <dbReference type="EMBL" id="KAK2567349.1"/>
    </source>
</evidence>
<feature type="transmembrane region" description="Helical" evidence="13">
    <location>
        <begin position="1121"/>
        <end position="1139"/>
    </location>
</feature>
<proteinExistence type="inferred from homology"/>
<dbReference type="CDD" id="cd18605">
    <property type="entry name" value="ABC_6TM_MRP7_D2_like"/>
    <property type="match status" value="1"/>
</dbReference>
<reference evidence="16" key="2">
    <citation type="journal article" date="2023" name="Science">
        <title>Genomic signatures of disease resistance in endangered staghorn corals.</title>
        <authorList>
            <person name="Vollmer S.V."/>
            <person name="Selwyn J.D."/>
            <person name="Despard B.A."/>
            <person name="Roesel C.L."/>
        </authorList>
    </citation>
    <scope>NUCLEOTIDE SEQUENCE</scope>
    <source>
        <strain evidence="16">K2</strain>
    </source>
</reference>
<evidence type="ECO:0000256" key="2">
    <source>
        <dbReference type="ARBA" id="ARBA00009726"/>
    </source>
</evidence>
<dbReference type="PROSITE" id="PS50893">
    <property type="entry name" value="ABC_TRANSPORTER_2"/>
    <property type="match status" value="2"/>
</dbReference>
<feature type="transmembrane region" description="Helical" evidence="13">
    <location>
        <begin position="103"/>
        <end position="122"/>
    </location>
</feature>
<comment type="catalytic activity">
    <reaction evidence="12">
        <text>ATP + H2O + xenobioticSide 1 = ADP + phosphate + xenobioticSide 2.</text>
        <dbReference type="EC" id="7.6.2.2"/>
    </reaction>
</comment>
<keyword evidence="11 13" id="KW-0472">Membrane</keyword>